<proteinExistence type="predicted"/>
<sequence length="177" mass="18884">MTGRSRWLVILAAGLAAFLAAGTGSYLYAHDLRAGQVTQSCGARACIPGVKAPALLDALKGRGHECEDASGVWLCEMVVGSIGFQARVNVSDGGVHRLTGTVFHADGDPLTEAGLAYLTWFAVLPYRDDPAATAQIRDWLTTMIEADKDTQATILDYAYVLVTSKDDAVQLDIRIPT</sequence>
<organism evidence="1 2">
    <name type="scientific">Nonomuraea salmonea</name>
    <dbReference type="NCBI Taxonomy" id="46181"/>
    <lineage>
        <taxon>Bacteria</taxon>
        <taxon>Bacillati</taxon>
        <taxon>Actinomycetota</taxon>
        <taxon>Actinomycetes</taxon>
        <taxon>Streptosporangiales</taxon>
        <taxon>Streptosporangiaceae</taxon>
        <taxon>Nonomuraea</taxon>
    </lineage>
</organism>
<accession>A0ABV5NV35</accession>
<dbReference type="EMBL" id="JBHMCF010000037">
    <property type="protein sequence ID" value="MFB9474173.1"/>
    <property type="molecule type" value="Genomic_DNA"/>
</dbReference>
<evidence type="ECO:0000313" key="2">
    <source>
        <dbReference type="Proteomes" id="UP001589568"/>
    </source>
</evidence>
<name>A0ABV5NV35_9ACTN</name>
<dbReference type="RefSeq" id="WP_345409019.1">
    <property type="nucleotide sequence ID" value="NZ_BAAAXS010000001.1"/>
</dbReference>
<comment type="caution">
    <text evidence="1">The sequence shown here is derived from an EMBL/GenBank/DDBJ whole genome shotgun (WGS) entry which is preliminary data.</text>
</comment>
<protein>
    <submittedName>
        <fullName evidence="1">Uncharacterized protein</fullName>
    </submittedName>
</protein>
<dbReference type="Proteomes" id="UP001589568">
    <property type="component" value="Unassembled WGS sequence"/>
</dbReference>
<gene>
    <name evidence="1" type="ORF">ACFFR3_32145</name>
</gene>
<reference evidence="1 2" key="1">
    <citation type="submission" date="2024-09" db="EMBL/GenBank/DDBJ databases">
        <authorList>
            <person name="Sun Q."/>
            <person name="Mori K."/>
        </authorList>
    </citation>
    <scope>NUCLEOTIDE SEQUENCE [LARGE SCALE GENOMIC DNA]</scope>
    <source>
        <strain evidence="1 2">JCM 3324</strain>
    </source>
</reference>
<evidence type="ECO:0000313" key="1">
    <source>
        <dbReference type="EMBL" id="MFB9474173.1"/>
    </source>
</evidence>
<keyword evidence="2" id="KW-1185">Reference proteome</keyword>